<dbReference type="SMART" id="SM01088">
    <property type="entry name" value="Col_cuticle_N"/>
    <property type="match status" value="1"/>
</dbReference>
<gene>
    <name evidence="5" type="ORF">BXYJ_LOCUS14234</name>
</gene>
<comment type="caution">
    <text evidence="5">The sequence shown here is derived from an EMBL/GenBank/DDBJ whole genome shotgun (WGS) entry which is preliminary data.</text>
</comment>
<dbReference type="OrthoDB" id="10037288at2759"/>
<feature type="transmembrane region" description="Helical" evidence="3">
    <location>
        <begin position="7"/>
        <end position="30"/>
    </location>
</feature>
<name>A0A811M4J2_BURXY</name>
<protein>
    <submittedName>
        <fullName evidence="5">(pine wood nematode) hypothetical protein</fullName>
    </submittedName>
</protein>
<dbReference type="InterPro" id="IPR002486">
    <property type="entry name" value="Col_cuticle_N"/>
</dbReference>
<dbReference type="InterPro" id="IPR008160">
    <property type="entry name" value="Collagen"/>
</dbReference>
<dbReference type="Pfam" id="PF01391">
    <property type="entry name" value="Collagen"/>
    <property type="match status" value="2"/>
</dbReference>
<feature type="transmembrane region" description="Helical" evidence="3">
    <location>
        <begin position="503"/>
        <end position="526"/>
    </location>
</feature>
<feature type="transmembrane region" description="Helical" evidence="3">
    <location>
        <begin position="538"/>
        <end position="554"/>
    </location>
</feature>
<evidence type="ECO:0000313" key="6">
    <source>
        <dbReference type="Proteomes" id="UP000659654"/>
    </source>
</evidence>
<sequence>MVSAKSAGFLAVGSSLAALITVFIYLPALIMRIGEINAQLKVDTEEFRSIADEAWSDMLRAKKVKGFMRPRRQAYGEAKVYGEVKGYGEAKQYGGGYSKPETYGTTGPSCSCNAQNSCPAGPPGPPGKAGEDGVPGSRGPAGAPGLPGNAPPVTVDPNTGCRVCPHGPRGPGGPAGDAGIDGPDGYPGPAGRNGENGRPGYPGNAGIPGEPGAPGKSGEQGAPGKNGVRGQKGPPGRKGDSGPPGQKGPEGYPGPDGARGNDGAPGPAGPPGQVGAPGSEGQPGVQGQTGEPGEDAQYCPCPNRSSGVDKPASYDSQPVQPTYGNGNSGGGYGGNSNAGGYGTPAPTYESHPAPVDQSAYRPTAETLDTNWLFASGVVPYLCIPALSLSITMIILDRIGTILFPFDHFKIQKWLMIASIPIIAFSCCVALFTILPEIPWGEKSDCMALGCLLRKNKGIPQLLSKLGLGMINIGCAFHFLILFRQSQRRNNKSELWKNVTKMTFLLFLNELLLNVLPNLAILIIYFYTRVPFAELAGPYLMTLTCIEGIVTVLFYQNSLKKRIEIINRERARNVSINRIGTTGTRIVAWTSTTRTHSNFKGSLSFT</sequence>
<keyword evidence="3" id="KW-0472">Membrane</keyword>
<dbReference type="EMBL" id="CAJFDI010000006">
    <property type="protein sequence ID" value="CAD5234143.1"/>
    <property type="molecule type" value="Genomic_DNA"/>
</dbReference>
<evidence type="ECO:0000256" key="2">
    <source>
        <dbReference type="SAM" id="MobiDB-lite"/>
    </source>
</evidence>
<evidence type="ECO:0000313" key="5">
    <source>
        <dbReference type="EMBL" id="CAD5234143.1"/>
    </source>
</evidence>
<evidence type="ECO:0000259" key="4">
    <source>
        <dbReference type="SMART" id="SM01088"/>
    </source>
</evidence>
<feature type="domain" description="Nematode cuticle collagen N-terminal" evidence="4">
    <location>
        <begin position="6"/>
        <end position="58"/>
    </location>
</feature>
<dbReference type="AlphaFoldDB" id="A0A811M4J2"/>
<keyword evidence="6" id="KW-1185">Reference proteome</keyword>
<feature type="transmembrane region" description="Helical" evidence="3">
    <location>
        <begin position="461"/>
        <end position="482"/>
    </location>
</feature>
<dbReference type="Proteomes" id="UP000582659">
    <property type="component" value="Unassembled WGS sequence"/>
</dbReference>
<feature type="compositionally biased region" description="Low complexity" evidence="2">
    <location>
        <begin position="177"/>
        <end position="190"/>
    </location>
</feature>
<feature type="region of interest" description="Disordered" evidence="2">
    <location>
        <begin position="116"/>
        <end position="354"/>
    </location>
</feature>
<dbReference type="PANTHER" id="PTHR24637">
    <property type="entry name" value="COLLAGEN"/>
    <property type="match status" value="1"/>
</dbReference>
<evidence type="ECO:0000256" key="3">
    <source>
        <dbReference type="SAM" id="Phobius"/>
    </source>
</evidence>
<keyword evidence="3" id="KW-0812">Transmembrane</keyword>
<feature type="compositionally biased region" description="Low complexity" evidence="2">
    <location>
        <begin position="253"/>
        <end position="277"/>
    </location>
</feature>
<organism evidence="5 6">
    <name type="scientific">Bursaphelenchus xylophilus</name>
    <name type="common">Pinewood nematode worm</name>
    <name type="synonym">Aphelenchoides xylophilus</name>
    <dbReference type="NCBI Taxonomy" id="6326"/>
    <lineage>
        <taxon>Eukaryota</taxon>
        <taxon>Metazoa</taxon>
        <taxon>Ecdysozoa</taxon>
        <taxon>Nematoda</taxon>
        <taxon>Chromadorea</taxon>
        <taxon>Rhabditida</taxon>
        <taxon>Tylenchina</taxon>
        <taxon>Tylenchomorpha</taxon>
        <taxon>Aphelenchoidea</taxon>
        <taxon>Aphelenchoididae</taxon>
        <taxon>Bursaphelenchus</taxon>
    </lineage>
</organism>
<feature type="transmembrane region" description="Helical" evidence="3">
    <location>
        <begin position="371"/>
        <end position="393"/>
    </location>
</feature>
<proteinExistence type="predicted"/>
<keyword evidence="3" id="KW-1133">Transmembrane helix</keyword>
<dbReference type="Pfam" id="PF01484">
    <property type="entry name" value="Col_cuticle_N"/>
    <property type="match status" value="1"/>
</dbReference>
<keyword evidence="1" id="KW-0677">Repeat</keyword>
<dbReference type="GO" id="GO:0042302">
    <property type="term" value="F:structural constituent of cuticle"/>
    <property type="evidence" value="ECO:0007669"/>
    <property type="project" value="InterPro"/>
</dbReference>
<dbReference type="EMBL" id="CAJFCV020000006">
    <property type="protein sequence ID" value="CAG9129724.1"/>
    <property type="molecule type" value="Genomic_DNA"/>
</dbReference>
<dbReference type="PANTHER" id="PTHR24637:SF236">
    <property type="entry name" value="NEMATODE CUTICLE COLLAGEN N-TERMINAL DOMAIN-CONTAINING PROTEIN"/>
    <property type="match status" value="1"/>
</dbReference>
<reference evidence="5" key="1">
    <citation type="submission" date="2020-09" db="EMBL/GenBank/DDBJ databases">
        <authorList>
            <person name="Kikuchi T."/>
        </authorList>
    </citation>
    <scope>NUCLEOTIDE SEQUENCE</scope>
    <source>
        <strain evidence="5">Ka4C1</strain>
    </source>
</reference>
<accession>A0A811M4J2</accession>
<evidence type="ECO:0000256" key="1">
    <source>
        <dbReference type="ARBA" id="ARBA00022737"/>
    </source>
</evidence>
<dbReference type="Proteomes" id="UP000659654">
    <property type="component" value="Unassembled WGS sequence"/>
</dbReference>
<feature type="compositionally biased region" description="Low complexity" evidence="2">
    <location>
        <begin position="134"/>
        <end position="152"/>
    </location>
</feature>
<feature type="transmembrane region" description="Helical" evidence="3">
    <location>
        <begin position="413"/>
        <end position="434"/>
    </location>
</feature>
<feature type="compositionally biased region" description="Gly residues" evidence="2">
    <location>
        <begin position="326"/>
        <end position="342"/>
    </location>
</feature>